<feature type="chain" id="PRO_5035850499" description="Reverse transcriptase domain-containing protein" evidence="1">
    <location>
        <begin position="20"/>
        <end position="294"/>
    </location>
</feature>
<accession>A0A8R2M5Q4</accession>
<evidence type="ECO:0000313" key="2">
    <source>
        <dbReference type="EnsemblMetazoa" id="XP_037875272.1"/>
    </source>
</evidence>
<dbReference type="PANTHER" id="PTHR47027:SF8">
    <property type="entry name" value="RIBONUCLEASE H"/>
    <property type="match status" value="1"/>
</dbReference>
<evidence type="ECO:0000256" key="1">
    <source>
        <dbReference type="SAM" id="SignalP"/>
    </source>
</evidence>
<keyword evidence="1" id="KW-0732">Signal</keyword>
<protein>
    <recommendedName>
        <fullName evidence="4">Reverse transcriptase domain-containing protein</fullName>
    </recommendedName>
</protein>
<proteinExistence type="predicted"/>
<dbReference type="Proteomes" id="UP000005204">
    <property type="component" value="Unassembled WGS sequence"/>
</dbReference>
<feature type="signal peptide" evidence="1">
    <location>
        <begin position="1"/>
        <end position="19"/>
    </location>
</feature>
<evidence type="ECO:0000313" key="3">
    <source>
        <dbReference type="Proteomes" id="UP000005204"/>
    </source>
</evidence>
<evidence type="ECO:0008006" key="4">
    <source>
        <dbReference type="Google" id="ProtNLM"/>
    </source>
</evidence>
<keyword evidence="3" id="KW-1185">Reference proteome</keyword>
<sequence>MHLTVEIVILLPMTISTSAVDNNTVPVRAREIAPEQAGFVKGRGTREQLVMRQIVEKARECNISLYVCFVDFRYFDTVKWWKLWLVLTEMGVLQHLVHTIRRLYEDGTPAIRVDGIDSERWSTQDKGILNLRYADDTTLLASTRDEIEVLLRQLEITALDFGLGINRDKTKMMIVDRANINQPEVQYIAGSDLVNSYVYLGSTVTNDGGCEDEIRRRCAVPRSSVERLTKIWSDCRITKNTKVRLMICLVFPIFLYGAETWTLRQDRRMIDALERIGDVSSEFCGPHTVPMFRS</sequence>
<dbReference type="AlphaFoldDB" id="A0A8R2M5Q4"/>
<dbReference type="EnsemblMetazoa" id="XM_038019344.1">
    <property type="protein sequence ID" value="XP_037875272.1"/>
    <property type="gene ID" value="LOC119630334"/>
</dbReference>
<organism evidence="2 3">
    <name type="scientific">Bombyx mori</name>
    <name type="common">Silk moth</name>
    <dbReference type="NCBI Taxonomy" id="7091"/>
    <lineage>
        <taxon>Eukaryota</taxon>
        <taxon>Metazoa</taxon>
        <taxon>Ecdysozoa</taxon>
        <taxon>Arthropoda</taxon>
        <taxon>Hexapoda</taxon>
        <taxon>Insecta</taxon>
        <taxon>Pterygota</taxon>
        <taxon>Neoptera</taxon>
        <taxon>Endopterygota</taxon>
        <taxon>Lepidoptera</taxon>
        <taxon>Glossata</taxon>
        <taxon>Ditrysia</taxon>
        <taxon>Bombycoidea</taxon>
        <taxon>Bombycidae</taxon>
        <taxon>Bombycinae</taxon>
        <taxon>Bombyx</taxon>
    </lineage>
</organism>
<dbReference type="PANTHER" id="PTHR47027">
    <property type="entry name" value="REVERSE TRANSCRIPTASE DOMAIN-CONTAINING PROTEIN"/>
    <property type="match status" value="1"/>
</dbReference>
<name>A0A8R2M5Q4_BOMMO</name>
<reference evidence="3" key="1">
    <citation type="journal article" date="2008" name="Insect Biochem. Mol. Biol.">
        <title>The genome of a lepidopteran model insect, the silkworm Bombyx mori.</title>
        <authorList>
            <consortium name="International Silkworm Genome Consortium"/>
        </authorList>
    </citation>
    <scope>NUCLEOTIDE SEQUENCE [LARGE SCALE GENOMIC DNA]</scope>
    <source>
        <strain evidence="3">p50T</strain>
    </source>
</reference>
<reference evidence="2" key="2">
    <citation type="submission" date="2022-06" db="UniProtKB">
        <authorList>
            <consortium name="EnsemblMetazoa"/>
        </authorList>
    </citation>
    <scope>IDENTIFICATION</scope>
    <source>
        <strain evidence="2">p50T (Dazao)</strain>
    </source>
</reference>